<accession>A0A133U8Q4</accession>
<dbReference type="AlphaFoldDB" id="A0A133U8Q4"/>
<dbReference type="Proteomes" id="UP000070163">
    <property type="component" value="Unassembled WGS sequence"/>
</dbReference>
<dbReference type="InterPro" id="IPR058292">
    <property type="entry name" value="DUF7986"/>
</dbReference>
<comment type="caution">
    <text evidence="1">The sequence shown here is derived from an EMBL/GenBank/DDBJ whole genome shotgun (WGS) entry which is preliminary data.</text>
</comment>
<reference evidence="1 2" key="1">
    <citation type="journal article" date="2016" name="Sci. Rep.">
        <title>Metabolic traits of an uncultured archaeal lineage -MSBL1- from brine pools of the Red Sea.</title>
        <authorList>
            <person name="Mwirichia R."/>
            <person name="Alam I."/>
            <person name="Rashid M."/>
            <person name="Vinu M."/>
            <person name="Ba-Alawi W."/>
            <person name="Anthony Kamau A."/>
            <person name="Kamanda Ngugi D."/>
            <person name="Goker M."/>
            <person name="Klenk H.P."/>
            <person name="Bajic V."/>
            <person name="Stingl U."/>
        </authorList>
    </citation>
    <scope>NUCLEOTIDE SEQUENCE [LARGE SCALE GENOMIC DNA]</scope>
    <source>
        <strain evidence="1">SCGC-AAA259A05</strain>
    </source>
</reference>
<gene>
    <name evidence="1" type="ORF">AKJ57_04050</name>
</gene>
<name>A0A133U8Q4_9EURY</name>
<protein>
    <submittedName>
        <fullName evidence="1">Uncharacterized protein</fullName>
    </submittedName>
</protein>
<dbReference type="Pfam" id="PF25948">
    <property type="entry name" value="DUF7986"/>
    <property type="match status" value="1"/>
</dbReference>
<proteinExistence type="predicted"/>
<keyword evidence="2" id="KW-1185">Reference proteome</keyword>
<organism evidence="1 2">
    <name type="scientific">candidate division MSBL1 archaeon SCGC-AAA259A05</name>
    <dbReference type="NCBI Taxonomy" id="1698259"/>
    <lineage>
        <taxon>Archaea</taxon>
        <taxon>Methanobacteriati</taxon>
        <taxon>Methanobacteriota</taxon>
        <taxon>candidate division MSBL1</taxon>
    </lineage>
</organism>
<dbReference type="EMBL" id="LHXJ01000045">
    <property type="protein sequence ID" value="KXA90559.1"/>
    <property type="molecule type" value="Genomic_DNA"/>
</dbReference>
<evidence type="ECO:0000313" key="1">
    <source>
        <dbReference type="EMBL" id="KXA90559.1"/>
    </source>
</evidence>
<evidence type="ECO:0000313" key="2">
    <source>
        <dbReference type="Proteomes" id="UP000070163"/>
    </source>
</evidence>
<sequence length="214" mass="24999">MVSVSEYRKYREISRGLNSKIMDLYIDEYRLEKAIDFLGIEKEEDHAIFESEWELHILMDFAIHEIRKEGKTAVEVYQEEVNPDSEAEKRALRAYLSSYTSLFKVKSIKRDESSLMLKDLLEGEENSELVDYSLSRSALPGHLLFTRLCPISSFNITSGVEFVFPPKIENSLISDFKELREGIDSEYSSVKQFASFFKLYRERGIEVQYDDLEL</sequence>